<dbReference type="Pfam" id="PF00999">
    <property type="entry name" value="Na_H_Exchanger"/>
    <property type="match status" value="1"/>
</dbReference>
<evidence type="ECO:0000256" key="8">
    <source>
        <dbReference type="ARBA" id="ARBA00023136"/>
    </source>
</evidence>
<feature type="transmembrane region" description="Helical" evidence="9">
    <location>
        <begin position="364"/>
        <end position="382"/>
    </location>
</feature>
<feature type="domain" description="Cation/H+ exchanger transmembrane" evidence="10">
    <location>
        <begin position="19"/>
        <end position="388"/>
    </location>
</feature>
<comment type="caution">
    <text evidence="11">The sequence shown here is derived from an EMBL/GenBank/DDBJ whole genome shotgun (WGS) entry which is preliminary data.</text>
</comment>
<dbReference type="EMBL" id="JBHTIM010000001">
    <property type="protein sequence ID" value="MFD0780408.1"/>
    <property type="molecule type" value="Genomic_DNA"/>
</dbReference>
<dbReference type="InterPro" id="IPR006153">
    <property type="entry name" value="Cation/H_exchanger_TM"/>
</dbReference>
<name>A0ABW2ZP42_9MICO</name>
<evidence type="ECO:0000313" key="11">
    <source>
        <dbReference type="EMBL" id="MFD0780408.1"/>
    </source>
</evidence>
<evidence type="ECO:0000256" key="3">
    <source>
        <dbReference type="ARBA" id="ARBA00022449"/>
    </source>
</evidence>
<keyword evidence="2" id="KW-0813">Transport</keyword>
<evidence type="ECO:0000256" key="5">
    <source>
        <dbReference type="ARBA" id="ARBA00022692"/>
    </source>
</evidence>
<proteinExistence type="predicted"/>
<dbReference type="RefSeq" id="WP_378750730.1">
    <property type="nucleotide sequence ID" value="NZ_JBHSSV010000003.1"/>
</dbReference>
<dbReference type="InterPro" id="IPR038770">
    <property type="entry name" value="Na+/solute_symporter_sf"/>
</dbReference>
<keyword evidence="4" id="KW-1003">Cell membrane</keyword>
<keyword evidence="12" id="KW-1185">Reference proteome</keyword>
<dbReference type="Gene3D" id="1.20.1530.20">
    <property type="match status" value="1"/>
</dbReference>
<dbReference type="Proteomes" id="UP001597042">
    <property type="component" value="Unassembled WGS sequence"/>
</dbReference>
<feature type="transmembrane region" description="Helical" evidence="9">
    <location>
        <begin position="6"/>
        <end position="24"/>
    </location>
</feature>
<feature type="transmembrane region" description="Helical" evidence="9">
    <location>
        <begin position="152"/>
        <end position="177"/>
    </location>
</feature>
<protein>
    <submittedName>
        <fullName evidence="11">Cation:proton antiporter</fullName>
    </submittedName>
</protein>
<feature type="transmembrane region" description="Helical" evidence="9">
    <location>
        <begin position="55"/>
        <end position="72"/>
    </location>
</feature>
<dbReference type="PANTHER" id="PTHR32507">
    <property type="entry name" value="NA(+)/H(+) ANTIPORTER 1"/>
    <property type="match status" value="1"/>
</dbReference>
<gene>
    <name evidence="11" type="ORF">ACFQZV_03730</name>
</gene>
<dbReference type="PANTHER" id="PTHR32507:SF0">
    <property type="entry name" value="NA(+)_H(+) ANTIPORTER 2-RELATED"/>
    <property type="match status" value="1"/>
</dbReference>
<feature type="transmembrane region" description="Helical" evidence="9">
    <location>
        <begin position="245"/>
        <end position="261"/>
    </location>
</feature>
<evidence type="ECO:0000313" key="12">
    <source>
        <dbReference type="Proteomes" id="UP001597042"/>
    </source>
</evidence>
<evidence type="ECO:0000256" key="9">
    <source>
        <dbReference type="SAM" id="Phobius"/>
    </source>
</evidence>
<evidence type="ECO:0000256" key="4">
    <source>
        <dbReference type="ARBA" id="ARBA00022475"/>
    </source>
</evidence>
<comment type="subcellular location">
    <subcellularLocation>
        <location evidence="1">Cell membrane</location>
        <topology evidence="1">Multi-pass membrane protein</topology>
    </subcellularLocation>
</comment>
<feature type="transmembrane region" description="Helical" evidence="9">
    <location>
        <begin position="31"/>
        <end position="49"/>
    </location>
</feature>
<keyword evidence="5 9" id="KW-0812">Transmembrane</keyword>
<evidence type="ECO:0000256" key="2">
    <source>
        <dbReference type="ARBA" id="ARBA00022448"/>
    </source>
</evidence>
<keyword evidence="8 9" id="KW-0472">Membrane</keyword>
<feature type="transmembrane region" description="Helical" evidence="9">
    <location>
        <begin position="120"/>
        <end position="140"/>
    </location>
</feature>
<accession>A0ABW2ZP42</accession>
<sequence length="584" mass="60870">MDENAIFVGLTTIVVLGVGAQWVARRAGFPGLLLLLPAGLLAGDVFGLVQPQEMFGDTLFPLVTFLVALLLFQSGLQLRLSDLPRDARSPVLRLVGIGGAVTFVGASVTCLWILGLDTDLAFLLGAIIVVSGPTVVGPLLKVVRPRKPTGSILNWEGTFLDPIGATLGVVILNLVLASGRDGGHPLLEMSARLGVGIAIGVVAAALLVFVMSRFLVPDSMEAAVALMFAAAAFGVADVLLSEAGLFATVTLGFIAANQRLVPTSRIRGFGDTLEVLIIGTLFILLGALVEIDALLAYALPTLVVVVILVLVIRPASVALALIRTKLGWRDRVMIAGLDPRGIVAAATAAQFAVSLDAANIDSDFLLPVVFGVILGTGLIYAFGATPLARALKVAQPAANGVGIIGDDRWLGELARTLRGQGIPVLLVTSHANADAITAAGDVPHIAMSDSIEDIVDSLEHAGLSQVLIASEPDVRLTVLTATLVDRLGRRHVLLLADRDPNAFLTRIPHGATAHAFARGVTRQDIDDRVDAGAAVRIADGPVSPGELVLATISGDKRVVLRGTRKRRGQSATIVLADPAHVDRA</sequence>
<evidence type="ECO:0000256" key="7">
    <source>
        <dbReference type="ARBA" id="ARBA00023065"/>
    </source>
</evidence>
<evidence type="ECO:0000256" key="1">
    <source>
        <dbReference type="ARBA" id="ARBA00004651"/>
    </source>
</evidence>
<feature type="transmembrane region" description="Helical" evidence="9">
    <location>
        <begin position="297"/>
        <end position="321"/>
    </location>
</feature>
<reference evidence="12" key="1">
    <citation type="journal article" date="2019" name="Int. J. Syst. Evol. Microbiol.">
        <title>The Global Catalogue of Microorganisms (GCM) 10K type strain sequencing project: providing services to taxonomists for standard genome sequencing and annotation.</title>
        <authorList>
            <consortium name="The Broad Institute Genomics Platform"/>
            <consortium name="The Broad Institute Genome Sequencing Center for Infectious Disease"/>
            <person name="Wu L."/>
            <person name="Ma J."/>
        </authorList>
    </citation>
    <scope>NUCLEOTIDE SEQUENCE [LARGE SCALE GENOMIC DNA]</scope>
    <source>
        <strain evidence="12">CCUG 50754</strain>
    </source>
</reference>
<keyword evidence="7" id="KW-0406">Ion transport</keyword>
<evidence type="ECO:0000256" key="6">
    <source>
        <dbReference type="ARBA" id="ARBA00022989"/>
    </source>
</evidence>
<feature type="transmembrane region" description="Helical" evidence="9">
    <location>
        <begin position="222"/>
        <end position="239"/>
    </location>
</feature>
<organism evidence="11 12">
    <name type="scientific">Microbacterium koreense</name>
    <dbReference type="NCBI Taxonomy" id="323761"/>
    <lineage>
        <taxon>Bacteria</taxon>
        <taxon>Bacillati</taxon>
        <taxon>Actinomycetota</taxon>
        <taxon>Actinomycetes</taxon>
        <taxon>Micrococcales</taxon>
        <taxon>Microbacteriaceae</taxon>
        <taxon>Microbacterium</taxon>
    </lineage>
</organism>
<feature type="transmembrane region" description="Helical" evidence="9">
    <location>
        <begin position="189"/>
        <end position="210"/>
    </location>
</feature>
<evidence type="ECO:0000259" key="10">
    <source>
        <dbReference type="Pfam" id="PF00999"/>
    </source>
</evidence>
<keyword evidence="6 9" id="KW-1133">Transmembrane helix</keyword>
<feature type="transmembrane region" description="Helical" evidence="9">
    <location>
        <begin position="273"/>
        <end position="291"/>
    </location>
</feature>
<keyword evidence="3" id="KW-0050">Antiport</keyword>
<feature type="transmembrane region" description="Helical" evidence="9">
    <location>
        <begin position="92"/>
        <end position="114"/>
    </location>
</feature>